<dbReference type="Proteomes" id="UP001275436">
    <property type="component" value="Unassembled WGS sequence"/>
</dbReference>
<proteinExistence type="predicted"/>
<dbReference type="PANTHER" id="PTHR43649:SF32">
    <property type="entry name" value="SUGAR BINDING SECRETED PROTEIN"/>
    <property type="match status" value="1"/>
</dbReference>
<dbReference type="Gene3D" id="3.40.190.10">
    <property type="entry name" value="Periplasmic binding protein-like II"/>
    <property type="match status" value="1"/>
</dbReference>
<protein>
    <submittedName>
        <fullName evidence="1">ABC transporter substrate-binding protein</fullName>
    </submittedName>
</protein>
<dbReference type="Pfam" id="PF13416">
    <property type="entry name" value="SBP_bac_8"/>
    <property type="match status" value="1"/>
</dbReference>
<evidence type="ECO:0000313" key="2">
    <source>
        <dbReference type="Proteomes" id="UP001275436"/>
    </source>
</evidence>
<evidence type="ECO:0000313" key="1">
    <source>
        <dbReference type="EMBL" id="GLO67519.1"/>
    </source>
</evidence>
<name>A0ABQ5TPK2_9BACI</name>
<gene>
    <name evidence="1" type="ORF">MACH08_33030</name>
</gene>
<dbReference type="EMBL" id="BSKO01000001">
    <property type="protein sequence ID" value="GLO67519.1"/>
    <property type="molecule type" value="Genomic_DNA"/>
</dbReference>
<dbReference type="InterPro" id="IPR006059">
    <property type="entry name" value="SBP"/>
</dbReference>
<dbReference type="SUPFAM" id="SSF53850">
    <property type="entry name" value="Periplasmic binding protein-like II"/>
    <property type="match status" value="1"/>
</dbReference>
<organism evidence="1 2">
    <name type="scientific">Oceanobacillus kimchii</name>
    <dbReference type="NCBI Taxonomy" id="746691"/>
    <lineage>
        <taxon>Bacteria</taxon>
        <taxon>Bacillati</taxon>
        <taxon>Bacillota</taxon>
        <taxon>Bacilli</taxon>
        <taxon>Bacillales</taxon>
        <taxon>Bacillaceae</taxon>
        <taxon>Oceanobacillus</taxon>
    </lineage>
</organism>
<accession>A0ABQ5TPK2</accession>
<dbReference type="PANTHER" id="PTHR43649">
    <property type="entry name" value="ARABINOSE-BINDING PROTEIN-RELATED"/>
    <property type="match status" value="1"/>
</dbReference>
<dbReference type="InterPro" id="IPR050490">
    <property type="entry name" value="Bact_solute-bd_prot1"/>
</dbReference>
<comment type="caution">
    <text evidence="1">The sequence shown here is derived from an EMBL/GenBank/DDBJ whole genome shotgun (WGS) entry which is preliminary data.</text>
</comment>
<sequence length="426" mass="47185">MRKILLVIVVVTSIFIAGCSGNGSDAQSKTPEALTVWAWDPYYNVKALGIAEEIHKEKDADFELNIIENAQEDIVQKLNTSLSSGAQKGLPNIVLIEDYRAQTFLEAYPDAFYDLTGKFESNDFLSYKIQATSKDGKNYAIPFDTGSAGLYVRRDYLEEAGYTVEDLQNITWEEYIEIGKDVKETTGKNLITNDHNDLGIIRMMIQSSGEWLTEEDGVTPNIAGNESLKTSLELYKTFVDEGLLNLHSGWSQLLEAVNNDLVISQANGNWFTPSITAEESHSGNWAVVPFPRLPGIEESVNATNSGGSSFYVLNIPGKEQAADFLINTFGSSIDLYSELVNEIGAIGTYIPANEAGIYGEEVEFFGGQTIYEDFSEWAEEIPGVNYGMHTYAISDMLAISLQQYLRGGDLDAILEEAQQQAERQLR</sequence>
<dbReference type="PROSITE" id="PS51257">
    <property type="entry name" value="PROKAR_LIPOPROTEIN"/>
    <property type="match status" value="1"/>
</dbReference>
<reference evidence="1 2" key="1">
    <citation type="submission" date="2023-02" db="EMBL/GenBank/DDBJ databases">
        <title>Oceanobacillus kimchii IFOP_LL358 isolated form Alexandrium catenella lab strain.</title>
        <authorList>
            <person name="Gajardo G."/>
            <person name="Ueki S."/>
            <person name="Maruyama F."/>
        </authorList>
    </citation>
    <scope>NUCLEOTIDE SEQUENCE [LARGE SCALE GENOMIC DNA]</scope>
    <source>
        <strain evidence="1 2">IFOP_LL358</strain>
    </source>
</reference>
<dbReference type="RefSeq" id="WP_215064650.1">
    <property type="nucleotide sequence ID" value="NZ_BSKO01000001.1"/>
</dbReference>
<keyword evidence="2" id="KW-1185">Reference proteome</keyword>